<dbReference type="SUPFAM" id="SSF48452">
    <property type="entry name" value="TPR-like"/>
    <property type="match status" value="2"/>
</dbReference>
<feature type="repeat" description="TPR" evidence="1">
    <location>
        <begin position="492"/>
        <end position="525"/>
    </location>
</feature>
<keyword evidence="5" id="KW-1185">Reference proteome</keyword>
<sequence>MANFDDDIYGGFSGVTNKLFNYDPKEDQAFQNAIRTSSYGKKATTPKFFWNGDKIGSAEPATAMARPSTAIRPVGYSSHNSKLFDPLNQASKKIVVMESKKEETPEQRYKNLETKIFSLLEESIIASTGTKPDMATGLAKAKEASSLDRTLLRMRDQDGGTYTHNFDLTFFVLFNLANVYAKNEMYIEALNTYTLMTKNKMFPNVNRLKINMGNIYFQLGLYTKAIKMYRMALDQVPGNQKELRLKITHNIGILFIKMGQYSDAATSFEFIMSEKGDLKTGLHLILCYYALGDVEKIKHAFQLLLDIQIDYNEDEKVFQANSNPSYEYIYELIKTDELHNYERKLRHLAEKNILISANLISTIIDDYFNDGYSWCVETIKNSYFSSLATDLELKKAVIYLKQDDFQQAIDTLKYFEKKESNVAINAAINLSFIYILKRDVAAAENYTEAAKKIDSYCPAAFINSGVCYYMKSDYETAKLMFTSALDIDSTSFEALYNMGLIFKKLGDYNNALLYFRKIISSLGHEQHPEVLYQIANLYDLLGDVSTALEYYLQLLSLVQQDNRIIQKIGELYEADNERQQAYHYHHESYRIYPIEPTVVNWLCSHYIELQVVEKAIGFYEKAVLRNPQDPYYLLRIAGCYRRIGNQQKSMNLFKMIHEIYPENTDCLRALMHLSQSQGNGELYEKYSTELQKLEKQKEVRQRIGTSRPPTSGNSRISSGDYSVRSGSGGLAHEGYHPSGSGSAHSSSGLGGTKSADVSPEYSNNFTHTGGYGYADPLGPPQERPRTGVRKNLTFEDDSDEEINTIDLLPA</sequence>
<reference evidence="4" key="2">
    <citation type="submission" date="2020-05" db="UniProtKB">
        <authorList>
            <consortium name="EnsemblMetazoa"/>
        </authorList>
    </citation>
    <scope>IDENTIFICATION</scope>
</reference>
<dbReference type="AlphaFoldDB" id="A0A084WKC3"/>
<dbReference type="Proteomes" id="UP000030765">
    <property type="component" value="Unassembled WGS sequence"/>
</dbReference>
<dbReference type="GO" id="GO:1905515">
    <property type="term" value="P:non-motile cilium assembly"/>
    <property type="evidence" value="ECO:0007669"/>
    <property type="project" value="TreeGrafter"/>
</dbReference>
<dbReference type="OMA" id="RIKIMHN"/>
<dbReference type="SMART" id="SM00028">
    <property type="entry name" value="TPR"/>
    <property type="match status" value="10"/>
</dbReference>
<dbReference type="EMBL" id="KE525349">
    <property type="protein sequence ID" value="KFB50667.1"/>
    <property type="molecule type" value="Genomic_DNA"/>
</dbReference>
<feature type="compositionally biased region" description="Low complexity" evidence="2">
    <location>
        <begin position="738"/>
        <end position="747"/>
    </location>
</feature>
<dbReference type="EMBL" id="ATLV01024108">
    <property type="status" value="NOT_ANNOTATED_CDS"/>
    <property type="molecule type" value="Genomic_DNA"/>
</dbReference>
<dbReference type="Pfam" id="PF13181">
    <property type="entry name" value="TPR_8"/>
    <property type="match status" value="1"/>
</dbReference>
<evidence type="ECO:0000256" key="1">
    <source>
        <dbReference type="PROSITE-ProRule" id="PRU00339"/>
    </source>
</evidence>
<keyword evidence="1" id="KW-0802">TPR repeat</keyword>
<dbReference type="PANTHER" id="PTHR44117">
    <property type="entry name" value="INTRAFLAGELLAR TRANSPORT PROTEIN 88 HOMOLOG"/>
    <property type="match status" value="1"/>
</dbReference>
<dbReference type="GO" id="GO:0036064">
    <property type="term" value="C:ciliary basal body"/>
    <property type="evidence" value="ECO:0007669"/>
    <property type="project" value="TreeGrafter"/>
</dbReference>
<dbReference type="VEuPathDB" id="VectorBase:ASIC018702"/>
<feature type="compositionally biased region" description="Polar residues" evidence="2">
    <location>
        <begin position="703"/>
        <end position="720"/>
    </location>
</feature>
<accession>A0A084WKC3</accession>
<feature type="repeat" description="TPR" evidence="1">
    <location>
        <begin position="206"/>
        <end position="239"/>
    </location>
</feature>
<evidence type="ECO:0008006" key="6">
    <source>
        <dbReference type="Google" id="ProtNLM"/>
    </source>
</evidence>
<dbReference type="Gene3D" id="1.25.40.10">
    <property type="entry name" value="Tetratricopeptide repeat domain"/>
    <property type="match status" value="3"/>
</dbReference>
<evidence type="ECO:0000313" key="3">
    <source>
        <dbReference type="EMBL" id="KFB50667.1"/>
    </source>
</evidence>
<dbReference type="GO" id="GO:0019894">
    <property type="term" value="F:kinesin binding"/>
    <property type="evidence" value="ECO:0007669"/>
    <property type="project" value="TreeGrafter"/>
</dbReference>
<dbReference type="InterPro" id="IPR011990">
    <property type="entry name" value="TPR-like_helical_dom_sf"/>
</dbReference>
<evidence type="ECO:0000256" key="2">
    <source>
        <dbReference type="SAM" id="MobiDB-lite"/>
    </source>
</evidence>
<dbReference type="GO" id="GO:0097546">
    <property type="term" value="C:ciliary base"/>
    <property type="evidence" value="ECO:0007669"/>
    <property type="project" value="TreeGrafter"/>
</dbReference>
<name>A0A084WKC3_ANOSI</name>
<organism evidence="3">
    <name type="scientific">Anopheles sinensis</name>
    <name type="common">Mosquito</name>
    <dbReference type="NCBI Taxonomy" id="74873"/>
    <lineage>
        <taxon>Eukaryota</taxon>
        <taxon>Metazoa</taxon>
        <taxon>Ecdysozoa</taxon>
        <taxon>Arthropoda</taxon>
        <taxon>Hexapoda</taxon>
        <taxon>Insecta</taxon>
        <taxon>Pterygota</taxon>
        <taxon>Neoptera</taxon>
        <taxon>Endopterygota</taxon>
        <taxon>Diptera</taxon>
        <taxon>Nematocera</taxon>
        <taxon>Culicoidea</taxon>
        <taxon>Culicidae</taxon>
        <taxon>Anophelinae</taxon>
        <taxon>Anopheles</taxon>
    </lineage>
</organism>
<feature type="compositionally biased region" description="Acidic residues" evidence="2">
    <location>
        <begin position="794"/>
        <end position="803"/>
    </location>
</feature>
<evidence type="ECO:0000313" key="5">
    <source>
        <dbReference type="Proteomes" id="UP000030765"/>
    </source>
</evidence>
<dbReference type="GO" id="GO:0042073">
    <property type="term" value="P:intraciliary transport"/>
    <property type="evidence" value="ECO:0007669"/>
    <property type="project" value="TreeGrafter"/>
</dbReference>
<dbReference type="PANTHER" id="PTHR44117:SF1">
    <property type="entry name" value="INTRAFLAGELLAR TRANSPORT PROTEIN 88 HOMOLOG"/>
    <property type="match status" value="1"/>
</dbReference>
<dbReference type="SUPFAM" id="SSF81901">
    <property type="entry name" value="HCP-like"/>
    <property type="match status" value="1"/>
</dbReference>
<gene>
    <name evidence="3" type="ORF">ZHAS_00018702</name>
</gene>
<feature type="region of interest" description="Disordered" evidence="2">
    <location>
        <begin position="694"/>
        <end position="810"/>
    </location>
</feature>
<protein>
    <recommendedName>
        <fullName evidence="6">No mechanoreceptor potential B</fullName>
    </recommendedName>
</protein>
<dbReference type="GO" id="GO:0097730">
    <property type="term" value="C:non-motile cilium"/>
    <property type="evidence" value="ECO:0007669"/>
    <property type="project" value="TreeGrafter"/>
</dbReference>
<dbReference type="Pfam" id="PF13174">
    <property type="entry name" value="TPR_6"/>
    <property type="match status" value="1"/>
</dbReference>
<dbReference type="EnsemblMetazoa" id="ASIC018702-RA">
    <property type="protein sequence ID" value="ASIC018702-PA"/>
    <property type="gene ID" value="ASIC018702"/>
</dbReference>
<reference evidence="3 5" key="1">
    <citation type="journal article" date="2014" name="BMC Genomics">
        <title>Genome sequence of Anopheles sinensis provides insight into genetics basis of mosquito competence for malaria parasites.</title>
        <authorList>
            <person name="Zhou D."/>
            <person name="Zhang D."/>
            <person name="Ding G."/>
            <person name="Shi L."/>
            <person name="Hou Q."/>
            <person name="Ye Y."/>
            <person name="Xu Y."/>
            <person name="Zhou H."/>
            <person name="Xiong C."/>
            <person name="Li S."/>
            <person name="Yu J."/>
            <person name="Hong S."/>
            <person name="Yu X."/>
            <person name="Zou P."/>
            <person name="Chen C."/>
            <person name="Chang X."/>
            <person name="Wang W."/>
            <person name="Lv Y."/>
            <person name="Sun Y."/>
            <person name="Ma L."/>
            <person name="Shen B."/>
            <person name="Zhu C."/>
        </authorList>
    </citation>
    <scope>NUCLEOTIDE SEQUENCE [LARGE SCALE GENOMIC DNA]</scope>
</reference>
<dbReference type="STRING" id="74873.A0A084WKC3"/>
<dbReference type="InterPro" id="IPR019734">
    <property type="entry name" value="TPR_rpt"/>
</dbReference>
<feature type="repeat" description="TPR" evidence="1">
    <location>
        <begin position="458"/>
        <end position="491"/>
    </location>
</feature>
<feature type="repeat" description="TPR" evidence="1">
    <location>
        <begin position="528"/>
        <end position="561"/>
    </location>
</feature>
<dbReference type="Pfam" id="PF13176">
    <property type="entry name" value="TPR_7"/>
    <property type="match status" value="1"/>
</dbReference>
<proteinExistence type="predicted"/>
<dbReference type="FunFam" id="1.25.40.10:FF:000468">
    <property type="entry name" value="Intraflagellar transport 88 homolog"/>
    <property type="match status" value="1"/>
</dbReference>
<evidence type="ECO:0000313" key="4">
    <source>
        <dbReference type="EnsemblMetazoa" id="ASIC018702-PA"/>
    </source>
</evidence>
<dbReference type="OrthoDB" id="1926212at2759"/>
<dbReference type="Pfam" id="PF13424">
    <property type="entry name" value="TPR_12"/>
    <property type="match status" value="1"/>
</dbReference>
<dbReference type="GO" id="GO:0005814">
    <property type="term" value="C:centriole"/>
    <property type="evidence" value="ECO:0007669"/>
    <property type="project" value="TreeGrafter"/>
</dbReference>
<dbReference type="PROSITE" id="PS50005">
    <property type="entry name" value="TPR"/>
    <property type="match status" value="4"/>
</dbReference>